<feature type="chain" id="PRO_5041797800" evidence="4">
    <location>
        <begin position="20"/>
        <end position="291"/>
    </location>
</feature>
<dbReference type="AlphaFoldDB" id="A0A1L6J7A8"/>
<keyword evidence="4" id="KW-0732">Signal</keyword>
<keyword evidence="8" id="KW-1185">Reference proteome</keyword>
<dbReference type="SUPFAM" id="SSF52266">
    <property type="entry name" value="SGNH hydrolase"/>
    <property type="match status" value="1"/>
</dbReference>
<dbReference type="STRING" id="93064.BRX40_02285"/>
<evidence type="ECO:0000256" key="2">
    <source>
        <dbReference type="ARBA" id="ARBA00022801"/>
    </source>
</evidence>
<evidence type="ECO:0000256" key="1">
    <source>
        <dbReference type="ARBA" id="ARBA00008668"/>
    </source>
</evidence>
<protein>
    <submittedName>
        <fullName evidence="6">Lysophospholipase</fullName>
    </submittedName>
</protein>
<evidence type="ECO:0000259" key="5">
    <source>
        <dbReference type="Pfam" id="PF13472"/>
    </source>
</evidence>
<dbReference type="EMBL" id="QQWO01000004">
    <property type="protein sequence ID" value="RSV05483.1"/>
    <property type="molecule type" value="Genomic_DNA"/>
</dbReference>
<evidence type="ECO:0000256" key="4">
    <source>
        <dbReference type="SAM" id="SignalP"/>
    </source>
</evidence>
<dbReference type="Proteomes" id="UP000286681">
    <property type="component" value="Unassembled WGS sequence"/>
</dbReference>
<evidence type="ECO:0000313" key="6">
    <source>
        <dbReference type="EMBL" id="APR51410.1"/>
    </source>
</evidence>
<dbReference type="Proteomes" id="UP000185161">
    <property type="component" value="Chromosome"/>
</dbReference>
<name>A0A1L6J7A8_9SPHN</name>
<accession>A0A1L6J7A8</accession>
<keyword evidence="2" id="KW-0378">Hydrolase</keyword>
<evidence type="ECO:0000313" key="8">
    <source>
        <dbReference type="Proteomes" id="UP000185161"/>
    </source>
</evidence>
<dbReference type="PANTHER" id="PTHR43695:SF1">
    <property type="entry name" value="RHAMNOGALACTURONAN ACETYLESTERASE"/>
    <property type="match status" value="1"/>
</dbReference>
<dbReference type="OrthoDB" id="191551at2"/>
<dbReference type="InterPro" id="IPR037459">
    <property type="entry name" value="RhgT-like"/>
</dbReference>
<evidence type="ECO:0000313" key="9">
    <source>
        <dbReference type="Proteomes" id="UP000286681"/>
    </source>
</evidence>
<feature type="domain" description="SGNH hydrolase-type esterase" evidence="5">
    <location>
        <begin position="47"/>
        <end position="197"/>
    </location>
</feature>
<gene>
    <name evidence="6" type="ORF">BRX40_02285</name>
    <name evidence="7" type="ORF">CA257_05890</name>
</gene>
<sequence>MKKLAMALAVLALPAAAQAQSEAQPALDKREKRTDAAPIDAFKVILVGDSTMAPGSGWASMFCAMHVKSSIACLNLGRGGRSTRSYRAEGSWTIALNEAKVAGYKKTWVLIQFGHNDQSTRAERWTDLNGEFGANLRQMVADVRAAGAHPVLVTPLTRREFRDGKLNNTLAAWGDEARKVGAALQVPVIDLNARSAAAVQKLGAADSTALAQVPPLPEELEAARKGTTLKPRPAEEARAPAVELPKTGPRGQLRPKFDYTHVGEAGARVFAKMVAHDLATAAPELRSHLMP</sequence>
<reference evidence="7 9" key="3">
    <citation type="submission" date="2018-07" db="EMBL/GenBank/DDBJ databases">
        <title>Genomic and Epidemiologic Investigation of an Indolent Hospital Outbreak.</title>
        <authorList>
            <person name="Johnson R.C."/>
            <person name="Deming C."/>
            <person name="Conlan S."/>
            <person name="Zellmer C.J."/>
            <person name="Michelin A.V."/>
            <person name="Lee-Lin S."/>
            <person name="Thomas P.J."/>
            <person name="Park M."/>
            <person name="Weingarten R.A."/>
            <person name="Less J."/>
            <person name="Dekker J.P."/>
            <person name="Frank K.M."/>
            <person name="Musser K.A."/>
            <person name="Mcquiston J.R."/>
            <person name="Henderson D.K."/>
            <person name="Lau A.F."/>
            <person name="Palmore T.N."/>
            <person name="Segre J.A."/>
        </authorList>
    </citation>
    <scope>NUCLEOTIDE SEQUENCE [LARGE SCALE GENOMIC DNA]</scope>
    <source>
        <strain evidence="7 9">SK-NIH.Env10_0317</strain>
    </source>
</reference>
<dbReference type="RefSeq" id="WP_075150535.1">
    <property type="nucleotide sequence ID" value="NZ_CP018820.1"/>
</dbReference>
<reference evidence="6" key="1">
    <citation type="submission" date="2016-12" db="EMBL/GenBank/DDBJ databases">
        <title>Whole genome sequencing of Sphingomonas koreensis.</title>
        <authorList>
            <person name="Conlan S."/>
            <person name="Thomas P.J."/>
            <person name="Mullikin J."/>
            <person name="Palmore T.N."/>
            <person name="Frank K.M."/>
            <person name="Segre J.A."/>
        </authorList>
    </citation>
    <scope>NUCLEOTIDE SEQUENCE</scope>
    <source>
        <strain evidence="6">ABOJV</strain>
    </source>
</reference>
<dbReference type="KEGG" id="skr:BRX40_02285"/>
<dbReference type="GO" id="GO:0016788">
    <property type="term" value="F:hydrolase activity, acting on ester bonds"/>
    <property type="evidence" value="ECO:0007669"/>
    <property type="project" value="UniProtKB-ARBA"/>
</dbReference>
<dbReference type="InterPro" id="IPR013830">
    <property type="entry name" value="SGNH_hydro"/>
</dbReference>
<reference evidence="8" key="2">
    <citation type="submission" date="2016-12" db="EMBL/GenBank/DDBJ databases">
        <title>Whole genome sequencing of Sphingomonas sp. ABOJV.</title>
        <authorList>
            <person name="Conlan S."/>
            <person name="Thomas P.J."/>
            <person name="Mullikin J."/>
            <person name="Palmore T.N."/>
            <person name="Frank K.M."/>
            <person name="Segre J.A."/>
        </authorList>
    </citation>
    <scope>NUCLEOTIDE SEQUENCE [LARGE SCALE GENOMIC DNA]</scope>
    <source>
        <strain evidence="8">ABOJV</strain>
    </source>
</reference>
<proteinExistence type="inferred from homology"/>
<dbReference type="PANTHER" id="PTHR43695">
    <property type="entry name" value="PUTATIVE (AFU_ORTHOLOGUE AFUA_2G17250)-RELATED"/>
    <property type="match status" value="1"/>
</dbReference>
<feature type="region of interest" description="Disordered" evidence="3">
    <location>
        <begin position="216"/>
        <end position="255"/>
    </location>
</feature>
<dbReference type="Pfam" id="PF13472">
    <property type="entry name" value="Lipase_GDSL_2"/>
    <property type="match status" value="1"/>
</dbReference>
<evidence type="ECO:0000256" key="3">
    <source>
        <dbReference type="SAM" id="MobiDB-lite"/>
    </source>
</evidence>
<dbReference type="EMBL" id="CP018820">
    <property type="protein sequence ID" value="APR51410.1"/>
    <property type="molecule type" value="Genomic_DNA"/>
</dbReference>
<dbReference type="Gene3D" id="3.40.50.1110">
    <property type="entry name" value="SGNH hydrolase"/>
    <property type="match status" value="1"/>
</dbReference>
<comment type="similarity">
    <text evidence="1">Belongs to the 'GDSL' lipolytic enzyme family.</text>
</comment>
<dbReference type="GeneID" id="44131376"/>
<evidence type="ECO:0000313" key="7">
    <source>
        <dbReference type="EMBL" id="RSV05483.1"/>
    </source>
</evidence>
<dbReference type="CDD" id="cd01821">
    <property type="entry name" value="Rhamnogalacturan_acetylesterase_like"/>
    <property type="match status" value="1"/>
</dbReference>
<organism evidence="6 8">
    <name type="scientific">Sphingomonas koreensis</name>
    <dbReference type="NCBI Taxonomy" id="93064"/>
    <lineage>
        <taxon>Bacteria</taxon>
        <taxon>Pseudomonadati</taxon>
        <taxon>Pseudomonadota</taxon>
        <taxon>Alphaproteobacteria</taxon>
        <taxon>Sphingomonadales</taxon>
        <taxon>Sphingomonadaceae</taxon>
        <taxon>Sphingomonas</taxon>
    </lineage>
</organism>
<dbReference type="InterPro" id="IPR036514">
    <property type="entry name" value="SGNH_hydro_sf"/>
</dbReference>
<feature type="signal peptide" evidence="4">
    <location>
        <begin position="1"/>
        <end position="19"/>
    </location>
</feature>